<dbReference type="KEGG" id="vg:40088383"/>
<dbReference type="Proteomes" id="UP000223025">
    <property type="component" value="Segment"/>
</dbReference>
<dbReference type="RefSeq" id="YP_009612045.1">
    <property type="nucleotide sequence ID" value="NC_042013.1"/>
</dbReference>
<reference evidence="1 2" key="1">
    <citation type="submission" date="2017-06" db="EMBL/GenBank/DDBJ databases">
        <authorList>
            <person name="Kim H.J."/>
            <person name="Triplett B.A."/>
        </authorList>
    </citation>
    <scope>NUCLEOTIDE SEQUENCE [LARGE SCALE GENOMIC DNA]</scope>
</reference>
<evidence type="ECO:0000313" key="1">
    <source>
        <dbReference type="EMBL" id="AUZ95139.1"/>
    </source>
</evidence>
<protein>
    <submittedName>
        <fullName evidence="1">Uncharacterized protein</fullName>
    </submittedName>
</protein>
<accession>A0A2L0V028</accession>
<dbReference type="EMBL" id="MF403008">
    <property type="protein sequence ID" value="AUZ95139.1"/>
    <property type="molecule type" value="Genomic_DNA"/>
</dbReference>
<sequence>MEVKFGEGKTEYGPGVSITLEGWEVATAIDAYLVAHGIHISGARTISVNDELCEYGRIYVDPSGFVISDGDKISGRGPEQSSGRFK</sequence>
<organism evidence="1 2">
    <name type="scientific">Agrobacterium phage Atu_ph07</name>
    <dbReference type="NCBI Taxonomy" id="2024264"/>
    <lineage>
        <taxon>Viruses</taxon>
        <taxon>Duplodnaviria</taxon>
        <taxon>Heunggongvirae</taxon>
        <taxon>Uroviricota</taxon>
        <taxon>Caudoviricetes</taxon>
        <taxon>Polybotosvirus</taxon>
        <taxon>Polybotosvirus Atuph07</taxon>
    </lineage>
</organism>
<keyword evidence="2" id="KW-1185">Reference proteome</keyword>
<evidence type="ECO:0000313" key="2">
    <source>
        <dbReference type="Proteomes" id="UP000223025"/>
    </source>
</evidence>
<name>A0A2L0V028_9CAUD</name>
<dbReference type="GeneID" id="40088383"/>
<proteinExistence type="predicted"/>